<name>A0A0X3Y0H6_FUSNC</name>
<dbReference type="InterPro" id="IPR019855">
    <property type="entry name" value="CRISPR-assoc_Cas1_NMENI"/>
</dbReference>
<reference evidence="11 12" key="1">
    <citation type="submission" date="2015-10" db="EMBL/GenBank/DDBJ databases">
        <authorList>
            <person name="Gilbert D.G."/>
        </authorList>
    </citation>
    <scope>NUCLEOTIDE SEQUENCE [LARGE SCALE GENOMIC DNA]</scope>
    <source>
        <strain evidence="11 12">ChDC F311</strain>
    </source>
</reference>
<evidence type="ECO:0000256" key="10">
    <source>
        <dbReference type="HAMAP-Rule" id="MF_01470"/>
    </source>
</evidence>
<dbReference type="PANTHER" id="PTHR34353">
    <property type="entry name" value="CRISPR-ASSOCIATED ENDONUCLEASE CAS1 1"/>
    <property type="match status" value="1"/>
</dbReference>
<comment type="caution">
    <text evidence="11">The sequence shown here is derived from an EMBL/GenBank/DDBJ whole genome shotgun (WGS) entry which is preliminary data.</text>
</comment>
<comment type="subunit">
    <text evidence="9 10">Homodimer, forms a heterotetramer with a Cas2 homodimer.</text>
</comment>
<evidence type="ECO:0000256" key="5">
    <source>
        <dbReference type="ARBA" id="ARBA00022842"/>
    </source>
</evidence>
<keyword evidence="7 10" id="KW-0238">DNA-binding</keyword>
<evidence type="ECO:0000256" key="7">
    <source>
        <dbReference type="ARBA" id="ARBA00023125"/>
    </source>
</evidence>
<comment type="similarity">
    <text evidence="10">Belongs to the CRISPR-associated endonuclease Cas1 family.</text>
</comment>
<evidence type="ECO:0000256" key="8">
    <source>
        <dbReference type="ARBA" id="ARBA00023211"/>
    </source>
</evidence>
<dbReference type="NCBIfam" id="TIGR00287">
    <property type="entry name" value="cas1"/>
    <property type="match status" value="1"/>
</dbReference>
<dbReference type="OrthoDB" id="9803119at2"/>
<gene>
    <name evidence="10" type="primary">cas1</name>
    <name evidence="11" type="ORF">RO03_03010</name>
</gene>
<keyword evidence="8 10" id="KW-0464">Manganese</keyword>
<dbReference type="AlphaFoldDB" id="A0A0X3Y0H6"/>
<evidence type="ECO:0000313" key="11">
    <source>
        <dbReference type="EMBL" id="KUL98517.1"/>
    </source>
</evidence>
<evidence type="ECO:0000313" key="12">
    <source>
        <dbReference type="Proteomes" id="UP000054800"/>
    </source>
</evidence>
<dbReference type="InterPro" id="IPR050646">
    <property type="entry name" value="Cas1"/>
</dbReference>
<evidence type="ECO:0000256" key="4">
    <source>
        <dbReference type="ARBA" id="ARBA00022801"/>
    </source>
</evidence>
<keyword evidence="5 10" id="KW-0460">Magnesium</keyword>
<sequence length="292" mass="34184">MSGWRVIVVTGRGKLDLRYNSISIRRDNGTDFIHIGEVNTLILETTTISITAALMCELIKQKVKVIFCDEKSNPHFELLPFYGSHDCSAKIKEQIAWTDFLKESLWTVIVTEKIENQMKLLKKLNKEEYRILEEYLSQIEHNDNTNREGHSAKIYFSALFGNNFSRNKENSLNAFLNYGYQLLLSAFNKEIVANGYLTQIGLFHKNMFNYYNLSSDLMEPFRVIVDELAYKENPQKFEKDEKRKLQNILNLKFRINNLNHYLSDIIKIYTKSIFDALSANDLSLVRFFEDEL</sequence>
<organism evidence="11 12">
    <name type="scientific">Fusobacterium nucleatum subsp. nucleatum</name>
    <dbReference type="NCBI Taxonomy" id="76856"/>
    <lineage>
        <taxon>Bacteria</taxon>
        <taxon>Fusobacteriati</taxon>
        <taxon>Fusobacteriota</taxon>
        <taxon>Fusobacteriia</taxon>
        <taxon>Fusobacteriales</taxon>
        <taxon>Fusobacteriaceae</taxon>
        <taxon>Fusobacterium</taxon>
    </lineage>
</organism>
<feature type="binding site" evidence="10">
    <location>
        <position position="148"/>
    </location>
    <ligand>
        <name>Mn(2+)</name>
        <dbReference type="ChEBI" id="CHEBI:29035"/>
    </ligand>
</feature>
<dbReference type="EC" id="3.1.-.-" evidence="10"/>
<feature type="binding site" evidence="10">
    <location>
        <position position="219"/>
    </location>
    <ligand>
        <name>Mn(2+)</name>
        <dbReference type="ChEBI" id="CHEBI:29035"/>
    </ligand>
</feature>
<dbReference type="GO" id="GO:0016787">
    <property type="term" value="F:hydrolase activity"/>
    <property type="evidence" value="ECO:0007669"/>
    <property type="project" value="UniProtKB-KW"/>
</dbReference>
<keyword evidence="1 10" id="KW-0540">Nuclease</keyword>
<dbReference type="EMBL" id="LMVH01000001">
    <property type="protein sequence ID" value="KUL98517.1"/>
    <property type="molecule type" value="Genomic_DNA"/>
</dbReference>
<dbReference type="GO" id="GO:0004520">
    <property type="term" value="F:DNA endonuclease activity"/>
    <property type="evidence" value="ECO:0007669"/>
    <property type="project" value="InterPro"/>
</dbReference>
<dbReference type="RefSeq" id="WP_059222539.1">
    <property type="nucleotide sequence ID" value="NZ_LMVH01000001.1"/>
</dbReference>
<dbReference type="Pfam" id="PF01867">
    <property type="entry name" value="Cas_Cas1"/>
    <property type="match status" value="1"/>
</dbReference>
<dbReference type="NCBIfam" id="TIGR03639">
    <property type="entry name" value="cas1_NMENI"/>
    <property type="match status" value="1"/>
</dbReference>
<feature type="binding site" evidence="10">
    <location>
        <position position="204"/>
    </location>
    <ligand>
        <name>Mn(2+)</name>
        <dbReference type="ChEBI" id="CHEBI:29035"/>
    </ligand>
</feature>
<evidence type="ECO:0000256" key="6">
    <source>
        <dbReference type="ARBA" id="ARBA00023118"/>
    </source>
</evidence>
<keyword evidence="2 10" id="KW-0479">Metal-binding</keyword>
<evidence type="ECO:0000256" key="3">
    <source>
        <dbReference type="ARBA" id="ARBA00022759"/>
    </source>
</evidence>
<dbReference type="InterPro" id="IPR042206">
    <property type="entry name" value="CRISPR-assoc_Cas1_C"/>
</dbReference>
<dbReference type="HAMAP" id="MF_01470">
    <property type="entry name" value="Cas1"/>
    <property type="match status" value="1"/>
</dbReference>
<protein>
    <recommendedName>
        <fullName evidence="10">CRISPR-associated endonuclease Cas1</fullName>
        <ecNumber evidence="10">3.1.-.-</ecNumber>
    </recommendedName>
</protein>
<dbReference type="GO" id="GO:0046872">
    <property type="term" value="F:metal ion binding"/>
    <property type="evidence" value="ECO:0007669"/>
    <property type="project" value="UniProtKB-UniRule"/>
</dbReference>
<comment type="function">
    <text evidence="10">CRISPR (clustered regularly interspaced short palindromic repeat), is an adaptive immune system that provides protection against mobile genetic elements (viruses, transposable elements and conjugative plasmids). CRISPR clusters contain spacers, sequences complementary to antecedent mobile elements, and target invading nucleic acids. CRISPR clusters are transcribed and processed into CRISPR RNA (crRNA). Acts as a dsDNA endonuclease. Involved in the integration of spacer DNA into the CRISPR cassette.</text>
</comment>
<keyword evidence="3 10" id="KW-0255">Endonuclease</keyword>
<proteinExistence type="inferred from homology"/>
<keyword evidence="4 10" id="KW-0378">Hydrolase</keyword>
<dbReference type="Proteomes" id="UP000054800">
    <property type="component" value="Unassembled WGS sequence"/>
</dbReference>
<evidence type="ECO:0000256" key="1">
    <source>
        <dbReference type="ARBA" id="ARBA00022722"/>
    </source>
</evidence>
<evidence type="ECO:0000256" key="2">
    <source>
        <dbReference type="ARBA" id="ARBA00022723"/>
    </source>
</evidence>
<dbReference type="GO" id="GO:0043571">
    <property type="term" value="P:maintenance of CRISPR repeat elements"/>
    <property type="evidence" value="ECO:0007669"/>
    <property type="project" value="UniProtKB-UniRule"/>
</dbReference>
<dbReference type="InterPro" id="IPR002729">
    <property type="entry name" value="CRISPR-assoc_Cas1"/>
</dbReference>
<dbReference type="GO" id="GO:0051607">
    <property type="term" value="P:defense response to virus"/>
    <property type="evidence" value="ECO:0007669"/>
    <property type="project" value="UniProtKB-UniRule"/>
</dbReference>
<accession>A0A0X3Y0H6</accession>
<evidence type="ECO:0000256" key="9">
    <source>
        <dbReference type="ARBA" id="ARBA00038592"/>
    </source>
</evidence>
<dbReference type="GO" id="GO:0003677">
    <property type="term" value="F:DNA binding"/>
    <property type="evidence" value="ECO:0007669"/>
    <property type="project" value="UniProtKB-KW"/>
</dbReference>
<keyword evidence="6 10" id="KW-0051">Antiviral defense</keyword>
<dbReference type="PANTHER" id="PTHR34353:SF2">
    <property type="entry name" value="CRISPR-ASSOCIATED ENDONUCLEASE CAS1 1"/>
    <property type="match status" value="1"/>
</dbReference>
<comment type="cofactor">
    <cofactor evidence="10">
        <name>Mg(2+)</name>
        <dbReference type="ChEBI" id="CHEBI:18420"/>
    </cofactor>
    <cofactor evidence="10">
        <name>Mn(2+)</name>
        <dbReference type="ChEBI" id="CHEBI:29035"/>
    </cofactor>
</comment>
<dbReference type="Gene3D" id="1.20.120.920">
    <property type="entry name" value="CRISPR-associated endonuclease Cas1, C-terminal domain"/>
    <property type="match status" value="1"/>
</dbReference>